<keyword evidence="3" id="KW-1185">Reference proteome</keyword>
<protein>
    <submittedName>
        <fullName evidence="2">Uncharacterized protein</fullName>
    </submittedName>
</protein>
<keyword evidence="1" id="KW-0175">Coiled coil</keyword>
<comment type="caution">
    <text evidence="2">The sequence shown here is derived from an EMBL/GenBank/DDBJ whole genome shotgun (WGS) entry which is preliminary data.</text>
</comment>
<evidence type="ECO:0000256" key="1">
    <source>
        <dbReference type="SAM" id="Coils"/>
    </source>
</evidence>
<dbReference type="EMBL" id="BMXE01000006">
    <property type="protein sequence ID" value="GHB41514.1"/>
    <property type="molecule type" value="Genomic_DNA"/>
</dbReference>
<gene>
    <name evidence="2" type="ORF">GCM10007094_33700</name>
</gene>
<feature type="coiled-coil region" evidence="1">
    <location>
        <begin position="173"/>
        <end position="221"/>
    </location>
</feature>
<organism evidence="2 3">
    <name type="scientific">Pseudovibrio japonicus</name>
    <dbReference type="NCBI Taxonomy" id="366534"/>
    <lineage>
        <taxon>Bacteria</taxon>
        <taxon>Pseudomonadati</taxon>
        <taxon>Pseudomonadota</taxon>
        <taxon>Alphaproteobacteria</taxon>
        <taxon>Hyphomicrobiales</taxon>
        <taxon>Stappiaceae</taxon>
        <taxon>Pseudovibrio</taxon>
    </lineage>
</organism>
<reference evidence="3" key="1">
    <citation type="journal article" date="2019" name="Int. J. Syst. Evol. Microbiol.">
        <title>The Global Catalogue of Microorganisms (GCM) 10K type strain sequencing project: providing services to taxonomists for standard genome sequencing and annotation.</title>
        <authorList>
            <consortium name="The Broad Institute Genomics Platform"/>
            <consortium name="The Broad Institute Genome Sequencing Center for Infectious Disease"/>
            <person name="Wu L."/>
            <person name="Ma J."/>
        </authorList>
    </citation>
    <scope>NUCLEOTIDE SEQUENCE [LARGE SCALE GENOMIC DNA]</scope>
    <source>
        <strain evidence="3">KCTC 12861</strain>
    </source>
</reference>
<name>A0ABQ3EJ08_9HYPH</name>
<proteinExistence type="predicted"/>
<feature type="coiled-coil region" evidence="1">
    <location>
        <begin position="285"/>
        <end position="393"/>
    </location>
</feature>
<evidence type="ECO:0000313" key="2">
    <source>
        <dbReference type="EMBL" id="GHB41514.1"/>
    </source>
</evidence>
<evidence type="ECO:0000313" key="3">
    <source>
        <dbReference type="Proteomes" id="UP000637980"/>
    </source>
</evidence>
<accession>A0ABQ3EJ08</accession>
<dbReference type="Proteomes" id="UP000637980">
    <property type="component" value="Unassembled WGS sequence"/>
</dbReference>
<sequence>MQNGVAHFAMCQAIERLGLNSTCVGIGTQVDKTGKGVRIAEVLLKYNKKQYQEFSQLMCAPVELASEEFRENEVDLLIVDQKLSSSLVDTLVTHWLPRLSDRGVIFLLGDNENTLIDDLSKDQRTLRFESGGGAAIIAAGLNLGEPLDHLLNATNHLPTLRSIDRALSQLGTHNTYELLLVQETKRVKEAEQNLSLIAKQLAEVQRDHKVMQEKFNQLNEAYDRRHMQVAKLQAEAFDSCNIKKENTEIRDLLSARQEDFAVLSDTKKGVDEAMENPADALEEILTNQDKRISDLVTQNEALQAERSQLTEDLATRFKELALLTDRLEQTTIEREQLRLDLELERSTRAAIEAEAASFNEKTIVRITKRDRRISELAAEKEALQTERDQLTEDLATRFDELALLTDRLEQTTTSGAAAKVDSISLIPPKKNSDVCDYLFVIKGEMSSRHLVQAHRFITGLPVFGLSPAVFFTNPDWAKKTWAGQHLIKLNYVTICDDLTNPPASKCVILEGNENELHYSAMIADELHKIYKNNLVLSNSFGAEPTAHAPFLLNPSMAIDLEKLQHTDKEKIVILSKQPDSWLSPLEGTPFFYAVKAAAKNAENKLLVSGSGWSDDNVYEAAMIANLLGRTPYKYKDMLDIEPQHNFDFDDLNKRLISNISQSGNFEVKLHYEGLELILKRLAAHFISDRESHLNLVCGVQSSGYSSRRSLTSGRPRFWEKLSLLGPVHKAG</sequence>
<dbReference type="Pfam" id="PF13578">
    <property type="entry name" value="Methyltransf_24"/>
    <property type="match status" value="1"/>
</dbReference>